<dbReference type="Proteomes" id="UP000294689">
    <property type="component" value="Unassembled WGS sequence"/>
</dbReference>
<evidence type="ECO:0000313" key="2">
    <source>
        <dbReference type="EMBL" id="TDU42665.1"/>
    </source>
</evidence>
<evidence type="ECO:0000313" key="3">
    <source>
        <dbReference type="Proteomes" id="UP000294689"/>
    </source>
</evidence>
<protein>
    <submittedName>
        <fullName evidence="2">Gliding motility-associated-like protein</fullName>
    </submittedName>
</protein>
<evidence type="ECO:0000256" key="1">
    <source>
        <dbReference type="SAM" id="SignalP"/>
    </source>
</evidence>
<comment type="caution">
    <text evidence="2">The sequence shown here is derived from an EMBL/GenBank/DDBJ whole genome shotgun (WGS) entry which is preliminary data.</text>
</comment>
<dbReference type="InterPro" id="IPR026341">
    <property type="entry name" value="T9SS_type_B"/>
</dbReference>
<feature type="signal peptide" evidence="1">
    <location>
        <begin position="1"/>
        <end position="22"/>
    </location>
</feature>
<proteinExistence type="predicted"/>
<dbReference type="OrthoDB" id="9765926at2"/>
<name>A0A4R7Q558_9FLAO</name>
<dbReference type="AlphaFoldDB" id="A0A4R7Q558"/>
<feature type="chain" id="PRO_5020644776" evidence="1">
    <location>
        <begin position="23"/>
        <end position="817"/>
    </location>
</feature>
<keyword evidence="3" id="KW-1185">Reference proteome</keyword>
<sequence>MKHFFKLVLIFCALAISLSVQAQYPTDCIDAVIVCGNSTVNLNVSGIGTQELNNSNTCSSRENNSIWLQVSLVTDGTLGFTLKPNSSSIQEDYDFFVFGPNVACNNIGQAIRCSTTNPSSAGLVNNHTGMRATSFDTAEGPGPDGDSFVKWLTVSAGDTYYIVIDRPIGNSGFTLEWTGTAEFSSPPVNASNPIVTPLNLEKCDTDLPYGDGFTSFNLEANTPKIKGAQNNVSVTYHVSESDANINQNALTSPYTNSSNPQKIIARITNTITGCFELADFTLTANLGPNFQAPSPLQECDTALDGNSTNGRTTFKLNSKNPEILKGQDPSSLSITYHESLASANTSSDTGVNPNSYYNSVPYQQQLYVRIEDAANKNCRNITTLDLIVNALPLAFNTSILQCDEDGVKDGRTIFNLSQVEQDLTGNTPERSVSYYFTNTEANSGLGSTIDGNAFKNTENPQLLYAKITNDVTGCYSLAQLRLEVSTTSAYDAVLNHCDDDGEEDGHYTFTLSDADAQVLRGLPTGLELFYYQTYNDALLEVDPLPNSFKNAIPYSQTIYARVENSNACYGISEVVLTVFEMPNVQLVAEAIYCLNTFPEPITLYSDVIDPTSSTYTYDWSTGETTSEILVNAPGSYSVRITNDNGCYKDRTINVSPSNSATITDINISDASQNNMVTVLVTGEGTYEYALNSINGPYQDEATFENVASGFHKVYVRDTNGCGISEQQISVIGFPKYFTPNNDGINDYWQVDGVNDRFQPKTTIYIFNRMGKLLKQLNPLSKGWDGTYIGEALSSDDYWFSITIQDGRTLKGHFTLKR</sequence>
<reference evidence="2 3" key="1">
    <citation type="submission" date="2019-03" db="EMBL/GenBank/DDBJ databases">
        <title>Genomic Encyclopedia of Archaeal and Bacterial Type Strains, Phase II (KMG-II): from individual species to whole genera.</title>
        <authorList>
            <person name="Goeker M."/>
        </authorList>
    </citation>
    <scope>NUCLEOTIDE SEQUENCE [LARGE SCALE GENOMIC DNA]</scope>
    <source>
        <strain evidence="2 3">DSM 28135</strain>
    </source>
</reference>
<organism evidence="2 3">
    <name type="scientific">Gelidibacter sediminis</name>
    <dbReference type="NCBI Taxonomy" id="1608710"/>
    <lineage>
        <taxon>Bacteria</taxon>
        <taxon>Pseudomonadati</taxon>
        <taxon>Bacteroidota</taxon>
        <taxon>Flavobacteriia</taxon>
        <taxon>Flavobacteriales</taxon>
        <taxon>Flavobacteriaceae</taxon>
        <taxon>Gelidibacter</taxon>
    </lineage>
</organism>
<gene>
    <name evidence="2" type="ORF">BXY82_0058</name>
</gene>
<dbReference type="NCBIfam" id="TIGR04131">
    <property type="entry name" value="Bac_Flav_CTERM"/>
    <property type="match status" value="1"/>
</dbReference>
<accession>A0A4R7Q558</accession>
<dbReference type="Pfam" id="PF13585">
    <property type="entry name" value="CHU_C"/>
    <property type="match status" value="1"/>
</dbReference>
<keyword evidence="1" id="KW-0732">Signal</keyword>
<dbReference type="EMBL" id="SOBW01000007">
    <property type="protein sequence ID" value="TDU42665.1"/>
    <property type="molecule type" value="Genomic_DNA"/>
</dbReference>
<dbReference type="RefSeq" id="WP_133756184.1">
    <property type="nucleotide sequence ID" value="NZ_SOBW01000007.1"/>
</dbReference>